<feature type="transmembrane region" description="Helical" evidence="1">
    <location>
        <begin position="277"/>
        <end position="302"/>
    </location>
</feature>
<accession>A0A2Z5Y412</accession>
<dbReference type="EMBL" id="AP018492">
    <property type="protein sequence ID" value="BBC61605.1"/>
    <property type="molecule type" value="Genomic_DNA"/>
</dbReference>
<evidence type="ECO:0000256" key="1">
    <source>
        <dbReference type="SAM" id="Phobius"/>
    </source>
</evidence>
<keyword evidence="1" id="KW-1133">Transmembrane helix</keyword>
<protein>
    <recommendedName>
        <fullName evidence="4">ABC-2 family transporter protein</fullName>
    </recommendedName>
</protein>
<feature type="transmembrane region" description="Helical" evidence="1">
    <location>
        <begin position="362"/>
        <end position="380"/>
    </location>
</feature>
<evidence type="ECO:0000313" key="2">
    <source>
        <dbReference type="EMBL" id="BBC61605.1"/>
    </source>
</evidence>
<evidence type="ECO:0000313" key="3">
    <source>
        <dbReference type="Proteomes" id="UP000269226"/>
    </source>
</evidence>
<proteinExistence type="predicted"/>
<keyword evidence="1" id="KW-0812">Transmembrane</keyword>
<feature type="transmembrane region" description="Helical" evidence="1">
    <location>
        <begin position="424"/>
        <end position="445"/>
    </location>
</feature>
<name>A0A2Z5Y412_9ENTE</name>
<feature type="transmembrane region" description="Helical" evidence="1">
    <location>
        <begin position="510"/>
        <end position="533"/>
    </location>
</feature>
<evidence type="ECO:0008006" key="4">
    <source>
        <dbReference type="Google" id="ProtNLM"/>
    </source>
</evidence>
<feature type="transmembrane region" description="Helical" evidence="1">
    <location>
        <begin position="191"/>
        <end position="209"/>
    </location>
</feature>
<gene>
    <name evidence="2" type="ORF">DAT561_1510</name>
</gene>
<feature type="transmembrane region" description="Helical" evidence="1">
    <location>
        <begin position="69"/>
        <end position="90"/>
    </location>
</feature>
<organism evidence="2 3">
    <name type="scientific">Melissococcus plutonius</name>
    <dbReference type="NCBI Taxonomy" id="33970"/>
    <lineage>
        <taxon>Bacteria</taxon>
        <taxon>Bacillati</taxon>
        <taxon>Bacillota</taxon>
        <taxon>Bacilli</taxon>
        <taxon>Lactobacillales</taxon>
        <taxon>Enterococcaceae</taxon>
        <taxon>Melissococcus</taxon>
    </lineage>
</organism>
<feature type="transmembrane region" description="Helical" evidence="1">
    <location>
        <begin position="386"/>
        <end position="403"/>
    </location>
</feature>
<feature type="transmembrane region" description="Helical" evidence="1">
    <location>
        <begin position="26"/>
        <end position="43"/>
    </location>
</feature>
<dbReference type="Proteomes" id="UP000269226">
    <property type="component" value="Chromosome"/>
</dbReference>
<reference evidence="2 3" key="1">
    <citation type="submission" date="2018-01" db="EMBL/GenBank/DDBJ databases">
        <title>Whole genome sequence of Melissococcus plutonius DAT561.</title>
        <authorList>
            <person name="Okumura K."/>
            <person name="Takamatsu D."/>
            <person name="Okura M."/>
        </authorList>
    </citation>
    <scope>NUCLEOTIDE SEQUENCE [LARGE SCALE GENOMIC DNA]</scope>
    <source>
        <strain evidence="2 3">DAT561</strain>
    </source>
</reference>
<feature type="transmembrane region" description="Helical" evidence="1">
    <location>
        <begin position="157"/>
        <end position="179"/>
    </location>
</feature>
<dbReference type="GeneID" id="57044039"/>
<keyword evidence="1" id="KW-0472">Membrane</keyword>
<feature type="transmembrane region" description="Helical" evidence="1">
    <location>
        <begin position="125"/>
        <end position="145"/>
    </location>
</feature>
<dbReference type="AlphaFoldDB" id="A0A2Z5Y412"/>
<dbReference type="RefSeq" id="WP_232048028.1">
    <property type="nucleotide sequence ID" value="NZ_AP018492.1"/>
</dbReference>
<sequence>MKNWLFNVWNVAKIELLQKIRQKNTLAILVFLMLFTFFCFPDRNSTLNFSISLRREDILSARGFYNSDWIGMLIIIYFSTVLLFIGIFLIRKTMRREQLDGYGMLMASSNVNKSAFFEGKRLGNFLYLAGLMLIIEFFGMIIQLLRNESSMITISSYLIPYLIIILPLVYLLSTLAIIFEVMPLLKGTLGNFFIFMVAMILVSSSLINLEYSKNSNILVEIFDIGGFKYCLKLVLESFVATYGGSIPGFNIFGISPPTNTFFTFHFKWEPAFIATRVILILFTFSLLYFVQWVTPLVSIFSIKNKHKLKKKTASTIETTNLQTAYQTCSLQPKKKIEISVKYVSSLRLFYYQALLVIRERPIAIFMVALIFIAQWVLIRTKFNEQLLILATIIPISIWAQIGFKKAEDYLKTTLAYPKYFSWRLLLIEWLVWLLYFSGTIVKSLMLHNLTGVGIVSISSLLVVSFAYASNSIFHNELPFEILFLFVWYIDIFQKAKFINLFNPYTQSMRALIFLLIGWIGFTILGIISNYLVISSTKNFRSIQLPWKNKLKKKKLSP</sequence>
<feature type="transmembrane region" description="Helical" evidence="1">
    <location>
        <begin position="451"/>
        <end position="469"/>
    </location>
</feature>